<dbReference type="AlphaFoldDB" id="A0AAI8Z528"/>
<gene>
    <name evidence="1" type="ORF">LECACI_7A007758</name>
</gene>
<dbReference type="Proteomes" id="UP001296104">
    <property type="component" value="Unassembled WGS sequence"/>
</dbReference>
<comment type="caution">
    <text evidence="1">The sequence shown here is derived from an EMBL/GenBank/DDBJ whole genome shotgun (WGS) entry which is preliminary data.</text>
</comment>
<evidence type="ECO:0000313" key="1">
    <source>
        <dbReference type="EMBL" id="CAK4032600.1"/>
    </source>
</evidence>
<sequence>MDGEADEDYTAGPCRMISAFDGVQEVTALLMKLDLSAKIQEAINFQRGVAKEKRREEK</sequence>
<name>A0AAI8Z528_9PEZI</name>
<proteinExistence type="predicted"/>
<keyword evidence="2" id="KW-1185">Reference proteome</keyword>
<protein>
    <submittedName>
        <fullName evidence="1">Uncharacterized protein</fullName>
    </submittedName>
</protein>
<dbReference type="EMBL" id="CAVMBE010000066">
    <property type="protein sequence ID" value="CAK4032600.1"/>
    <property type="molecule type" value="Genomic_DNA"/>
</dbReference>
<accession>A0AAI8Z528</accession>
<evidence type="ECO:0000313" key="2">
    <source>
        <dbReference type="Proteomes" id="UP001296104"/>
    </source>
</evidence>
<reference evidence="1" key="1">
    <citation type="submission" date="2023-11" db="EMBL/GenBank/DDBJ databases">
        <authorList>
            <person name="Alioto T."/>
            <person name="Alioto T."/>
            <person name="Gomez Garrido J."/>
        </authorList>
    </citation>
    <scope>NUCLEOTIDE SEQUENCE</scope>
</reference>
<organism evidence="1 2">
    <name type="scientific">Lecanosticta acicola</name>
    <dbReference type="NCBI Taxonomy" id="111012"/>
    <lineage>
        <taxon>Eukaryota</taxon>
        <taxon>Fungi</taxon>
        <taxon>Dikarya</taxon>
        <taxon>Ascomycota</taxon>
        <taxon>Pezizomycotina</taxon>
        <taxon>Dothideomycetes</taxon>
        <taxon>Dothideomycetidae</taxon>
        <taxon>Mycosphaerellales</taxon>
        <taxon>Mycosphaerellaceae</taxon>
        <taxon>Lecanosticta</taxon>
    </lineage>
</organism>